<dbReference type="PANTHER" id="PTHR45635">
    <property type="entry name" value="ADP,ATP CARRIER PROTEIN 1-RELATED-RELATED"/>
    <property type="match status" value="1"/>
</dbReference>
<dbReference type="SUPFAM" id="SSF103506">
    <property type="entry name" value="Mitochondrial carrier"/>
    <property type="match status" value="2"/>
</dbReference>
<evidence type="ECO:0000256" key="16">
    <source>
        <dbReference type="PROSITE-ProRule" id="PRU01193"/>
    </source>
</evidence>
<keyword evidence="9 16" id="KW-1133">Transmembrane helix</keyword>
<evidence type="ECO:0000259" key="19">
    <source>
        <dbReference type="PROSITE" id="PS51371"/>
    </source>
</evidence>
<dbReference type="PRINTS" id="PR00926">
    <property type="entry name" value="MITOCARRIER"/>
</dbReference>
<dbReference type="Proteomes" id="UP000186817">
    <property type="component" value="Unassembled WGS sequence"/>
</dbReference>
<dbReference type="GO" id="GO:0005471">
    <property type="term" value="F:ATP:ADP antiporter activity"/>
    <property type="evidence" value="ECO:0007669"/>
    <property type="project" value="InterPro"/>
</dbReference>
<evidence type="ECO:0000256" key="13">
    <source>
        <dbReference type="ARBA" id="ARBA00045250"/>
    </source>
</evidence>
<dbReference type="InterPro" id="IPR018108">
    <property type="entry name" value="MCP_transmembrane"/>
</dbReference>
<dbReference type="PROSITE" id="PS51371">
    <property type="entry name" value="CBS"/>
    <property type="match status" value="1"/>
</dbReference>
<proteinExistence type="inferred from homology"/>
<comment type="subunit">
    <text evidence="3">Monomer.</text>
</comment>
<feature type="region of interest" description="Disordered" evidence="17">
    <location>
        <begin position="741"/>
        <end position="789"/>
    </location>
</feature>
<evidence type="ECO:0000256" key="4">
    <source>
        <dbReference type="ARBA" id="ARBA00022448"/>
    </source>
</evidence>
<dbReference type="GO" id="GO:0005743">
    <property type="term" value="C:mitochondrial inner membrane"/>
    <property type="evidence" value="ECO:0007669"/>
    <property type="project" value="UniProtKB-SubCell"/>
</dbReference>
<evidence type="ECO:0000256" key="9">
    <source>
        <dbReference type="ARBA" id="ARBA00022989"/>
    </source>
</evidence>
<dbReference type="PROSITE" id="PS50920">
    <property type="entry name" value="SOLCAR"/>
    <property type="match status" value="6"/>
</dbReference>
<feature type="transmembrane region" description="Helical" evidence="18">
    <location>
        <begin position="173"/>
        <end position="193"/>
    </location>
</feature>
<keyword evidence="15" id="KW-0129">CBS domain</keyword>
<dbReference type="Gene3D" id="1.50.40.10">
    <property type="entry name" value="Mitochondrial carrier domain"/>
    <property type="match status" value="2"/>
</dbReference>
<accession>A0A1Q9DLV2</accession>
<dbReference type="PROSITE" id="PS51846">
    <property type="entry name" value="CNNM"/>
    <property type="match status" value="1"/>
</dbReference>
<evidence type="ECO:0000313" key="22">
    <source>
        <dbReference type="Proteomes" id="UP000186817"/>
    </source>
</evidence>
<keyword evidence="8" id="KW-0999">Mitochondrion inner membrane</keyword>
<feature type="domain" description="CBS" evidence="19">
    <location>
        <begin position="992"/>
        <end position="1064"/>
    </location>
</feature>
<feature type="transmembrane region" description="Helical" evidence="18">
    <location>
        <begin position="864"/>
        <end position="882"/>
    </location>
</feature>
<evidence type="ECO:0000256" key="18">
    <source>
        <dbReference type="SAM" id="Phobius"/>
    </source>
</evidence>
<gene>
    <name evidence="21" type="ORF">AK812_SmicGene21629</name>
</gene>
<sequence>MAGKDSSMQAFVMDFMLGGVSGAVSKTLTAPIERVKLVVQTQDANPKIRSGEVPRYTGMLDCAQRIMKEQGFKRFWDGNLTNCIRYFPTQAFNLAFKDTFKKMFPKYNPKTEFWQFFGSNLVSGGLAAAASMTIVYPLDYARTRLASDVGSGKKTFSGLGDCIVKTTQGPGGFFALYTGFGVSVCGIIGYRGLQLGTFDTITGLNPYKKDKGILGAVSTFAAAQTAITIGAGCTYPFDTVRRRLQMQSEKPPEEHIYKGTADCFKKIAAEEGLVAGLYKGFLANVVRSVGGALVLAGSPRPTEKNRSLKIEKHPVSALMPGGLSSSAAWPLLTDRPSPCSLPAMAGKDSSMQAFVMDFMLGGVSGAVSKTLTAPIERVKLVVQTQDANPKIRSGEVPRYTGMLDCAQRIMKEQGFKRFWDGNLTNCIRYFPTQAFNLAFKDTFKKMFPKYNPKTEFWQFFGSNLVSGGLAAAASMTIVYPLDYARTRLASDVGSGKKTFSGLGDCIVKTTQGPGGFFALYTGFGVSVCGIIGYRGLQLGTFDTITGLNPYKKDKGILGAVSTFAAAQTAITIGAGCTYPFDTVRRRLQMQSEKPPEEHIYKGTADCFKKIAAEEGLVAGLYKGFLANVVRSVGGALVLVLYDRAKMYLNLCSRWLPRWEFADDDGIMWNRGPVRKHIVSNLPNSLAPDVVAIRLGSRCSGDADKSGGWKYFRRPEDAVDIPRAETAMSADEEAFPQRELQAFRREEEPTDARGARGLPWKRPGSSSETRRQRQELLASQSMDTTAAPSADDSDAEAAQFKLLLTVLSILVLTFLSQTFTGLNIGLMSLDTAQLQVLIDVPNKDETAMDSARYARKILPLRRKGNLLLCTILLGNTAVNALMAQLLADYAGGFIGFLLTTAIIVILCEIVPQSVCTRHGLFLGAAGSPIIKLAMVLFYPITKPYAIVLDHLFPQRENMLDRSQLQALVEYQKSAAPGMLVEGQAEMLIGALGMTKKTVSEVMVPLQSACCLMLEDVLDFAFIARVIQRGYSRFPVVDPASGQVVGLLHCKDLLSLRVVEPLHDDLVHNVRDRSTCTVGELLEALRAAGRERHMFVCGKNTTLMSLLSEFKHAPHLAVVADSLADGEAPAETSHLGIVTLHNIFGTILQAQVGFSEDGGGSPRRHRQAGALQLFDRAQLEKMAGNAEPLGQDEAGAVMSFLAASLPRLFSQHALSQSALLELLESLHPRQISKRAQLYQKGKETDVVTLVLQGALHLTSGLDDCESSAGPWAVLGIGLLQPKAPDPYVSDFSAVAVTDSFILEIHRHSYLKAAASDRSSHVDTIA</sequence>
<feature type="transmembrane region" description="Helical" evidence="18">
    <location>
        <begin position="113"/>
        <end position="136"/>
    </location>
</feature>
<feature type="repeat" description="Solcar" evidence="14">
    <location>
        <begin position="352"/>
        <end position="446"/>
    </location>
</feature>
<dbReference type="SUPFAM" id="SSF54631">
    <property type="entry name" value="CBS-domain pair"/>
    <property type="match status" value="1"/>
</dbReference>
<dbReference type="InterPro" id="IPR046342">
    <property type="entry name" value="CBS_dom_sf"/>
</dbReference>
<dbReference type="InterPro" id="IPR014710">
    <property type="entry name" value="RmlC-like_jellyroll"/>
</dbReference>
<dbReference type="GO" id="GO:1990544">
    <property type="term" value="P:mitochondrial ATP transmembrane transport"/>
    <property type="evidence" value="ECO:0007669"/>
    <property type="project" value="InterPro"/>
</dbReference>
<keyword evidence="10" id="KW-0496">Mitochondrion</keyword>
<dbReference type="EMBL" id="LSRX01000477">
    <property type="protein sequence ID" value="OLP96156.1"/>
    <property type="molecule type" value="Genomic_DNA"/>
</dbReference>
<evidence type="ECO:0000256" key="10">
    <source>
        <dbReference type="ARBA" id="ARBA00023128"/>
    </source>
</evidence>
<dbReference type="Pfam" id="PF01595">
    <property type="entry name" value="CNNM"/>
    <property type="match status" value="1"/>
</dbReference>
<comment type="caution">
    <text evidence="21">The sequence shown here is derived from an EMBL/GenBank/DDBJ whole genome shotgun (WGS) entry which is preliminary data.</text>
</comment>
<feature type="repeat" description="Solcar" evidence="14">
    <location>
        <begin position="9"/>
        <end position="103"/>
    </location>
</feature>
<dbReference type="Pfam" id="PF00153">
    <property type="entry name" value="Mito_carr"/>
    <property type="match status" value="6"/>
</dbReference>
<dbReference type="InterPro" id="IPR000644">
    <property type="entry name" value="CBS_dom"/>
</dbReference>
<feature type="repeat" description="Solcar" evidence="14">
    <location>
        <begin position="458"/>
        <end position="547"/>
    </location>
</feature>
<feature type="repeat" description="Solcar" evidence="14">
    <location>
        <begin position="557"/>
        <end position="647"/>
    </location>
</feature>
<dbReference type="InterPro" id="IPR023395">
    <property type="entry name" value="MCP_dom_sf"/>
</dbReference>
<dbReference type="Gene3D" id="3.10.580.10">
    <property type="entry name" value="CBS-domain"/>
    <property type="match status" value="1"/>
</dbReference>
<feature type="transmembrane region" description="Helical" evidence="18">
    <location>
        <begin position="516"/>
        <end position="536"/>
    </location>
</feature>
<evidence type="ECO:0000256" key="6">
    <source>
        <dbReference type="ARBA" id="ARBA00022692"/>
    </source>
</evidence>
<reference evidence="21 22" key="1">
    <citation type="submission" date="2016-02" db="EMBL/GenBank/DDBJ databases">
        <title>Genome analysis of coral dinoflagellate symbionts highlights evolutionary adaptations to a symbiotic lifestyle.</title>
        <authorList>
            <person name="Aranda M."/>
            <person name="Li Y."/>
            <person name="Liew Y.J."/>
            <person name="Baumgarten S."/>
            <person name="Simakov O."/>
            <person name="Wilson M."/>
            <person name="Piel J."/>
            <person name="Ashoor H."/>
            <person name="Bougouffa S."/>
            <person name="Bajic V.B."/>
            <person name="Ryu T."/>
            <person name="Ravasi T."/>
            <person name="Bayer T."/>
            <person name="Micklem G."/>
            <person name="Kim H."/>
            <person name="Bhak J."/>
            <person name="Lajeunesse T.C."/>
            <person name="Voolstra C.R."/>
        </authorList>
    </citation>
    <scope>NUCLEOTIDE SEQUENCE [LARGE SCALE GENOMIC DNA]</scope>
    <source>
        <strain evidence="21 22">CCMP2467</strain>
    </source>
</reference>
<feature type="domain" description="CNNM transmembrane" evidence="20">
    <location>
        <begin position="797"/>
        <end position="982"/>
    </location>
</feature>
<evidence type="ECO:0000256" key="3">
    <source>
        <dbReference type="ARBA" id="ARBA00011245"/>
    </source>
</evidence>
<dbReference type="InterPro" id="IPR002550">
    <property type="entry name" value="CNNM"/>
</dbReference>
<evidence type="ECO:0000256" key="7">
    <source>
        <dbReference type="ARBA" id="ARBA00022737"/>
    </source>
</evidence>
<name>A0A1Q9DLV2_SYMMI</name>
<dbReference type="PANTHER" id="PTHR45635:SF14">
    <property type="entry name" value="ADP_ATP TRANSLOCASE"/>
    <property type="match status" value="1"/>
</dbReference>
<organism evidence="21 22">
    <name type="scientific">Symbiodinium microadriaticum</name>
    <name type="common">Dinoflagellate</name>
    <name type="synonym">Zooxanthella microadriatica</name>
    <dbReference type="NCBI Taxonomy" id="2951"/>
    <lineage>
        <taxon>Eukaryota</taxon>
        <taxon>Sar</taxon>
        <taxon>Alveolata</taxon>
        <taxon>Dinophyceae</taxon>
        <taxon>Suessiales</taxon>
        <taxon>Symbiodiniaceae</taxon>
        <taxon>Symbiodinium</taxon>
    </lineage>
</organism>
<dbReference type="PRINTS" id="PR00927">
    <property type="entry name" value="ADPTRNSLCASE"/>
</dbReference>
<keyword evidence="22" id="KW-1185">Reference proteome</keyword>
<keyword evidence="7" id="KW-0677">Repeat</keyword>
<evidence type="ECO:0000256" key="15">
    <source>
        <dbReference type="PROSITE-ProRule" id="PRU00703"/>
    </source>
</evidence>
<feature type="transmembrane region" description="Helical" evidence="18">
    <location>
        <begin position="213"/>
        <end position="237"/>
    </location>
</feature>
<feature type="repeat" description="Solcar" evidence="14">
    <location>
        <begin position="115"/>
        <end position="204"/>
    </location>
</feature>
<keyword evidence="4" id="KW-0813">Transport</keyword>
<dbReference type="OrthoDB" id="5353557at2759"/>
<protein>
    <submittedName>
        <fullName evidence="21">ADP,ATP carrier protein</fullName>
    </submittedName>
</protein>
<feature type="transmembrane region" description="Helical" evidence="18">
    <location>
        <begin position="556"/>
        <end position="580"/>
    </location>
</feature>
<dbReference type="InterPro" id="IPR002113">
    <property type="entry name" value="ADT_euk_type"/>
</dbReference>
<comment type="subcellular location">
    <subcellularLocation>
        <location evidence="1">Mitochondrion inner membrane</location>
        <topology evidence="1">Multi-pass membrane protein</topology>
    </subcellularLocation>
</comment>
<evidence type="ECO:0000256" key="8">
    <source>
        <dbReference type="ARBA" id="ARBA00022792"/>
    </source>
</evidence>
<dbReference type="GO" id="GO:0140021">
    <property type="term" value="P:mitochondrial ADP transmembrane transport"/>
    <property type="evidence" value="ECO:0007669"/>
    <property type="project" value="InterPro"/>
</dbReference>
<feature type="transmembrane region" description="Helical" evidence="18">
    <location>
        <begin position="918"/>
        <end position="939"/>
    </location>
</feature>
<dbReference type="SUPFAM" id="SSF51206">
    <property type="entry name" value="cAMP-binding domain-like"/>
    <property type="match status" value="1"/>
</dbReference>
<comment type="catalytic activity">
    <reaction evidence="12">
        <text>ADP(in) + ATP(out) = ADP(out) + ATP(in)</text>
        <dbReference type="Rhea" id="RHEA:34999"/>
        <dbReference type="ChEBI" id="CHEBI:30616"/>
        <dbReference type="ChEBI" id="CHEBI:456216"/>
    </reaction>
    <physiologicalReaction direction="left-to-right" evidence="12">
        <dbReference type="Rhea" id="RHEA:35000"/>
    </physiologicalReaction>
</comment>
<comment type="similarity">
    <text evidence="2">Belongs to the mitochondrial carrier (TC 2.A.29) family.</text>
</comment>
<evidence type="ECO:0000256" key="2">
    <source>
        <dbReference type="ARBA" id="ARBA00006375"/>
    </source>
</evidence>
<keyword evidence="11 14" id="KW-0472">Membrane</keyword>
<evidence type="ECO:0000256" key="14">
    <source>
        <dbReference type="PROSITE-ProRule" id="PRU00282"/>
    </source>
</evidence>
<comment type="function">
    <text evidence="13">ADP:ATP antiporter that mediates import of ADP into the mitochondrial matrix for ATP synthesis, and export of ATP out to fuel the cell. Cycles between the cytoplasmic-open state (c-state) and the matrix-open state (m-state): operates by the alternating access mechanism with a single substrate-binding site intermittently exposed to either the cytosolic (c-state) or matrix (m-state) side of the inner mitochondrial membrane.</text>
</comment>
<feature type="compositionally biased region" description="Basic and acidic residues" evidence="17">
    <location>
        <begin position="741"/>
        <end position="753"/>
    </location>
</feature>
<evidence type="ECO:0000313" key="21">
    <source>
        <dbReference type="EMBL" id="OLP96156.1"/>
    </source>
</evidence>
<dbReference type="InterPro" id="IPR002067">
    <property type="entry name" value="MCP"/>
</dbReference>
<evidence type="ECO:0000256" key="1">
    <source>
        <dbReference type="ARBA" id="ARBA00004448"/>
    </source>
</evidence>
<feature type="repeat" description="Solcar" evidence="14">
    <location>
        <begin position="214"/>
        <end position="305"/>
    </location>
</feature>
<evidence type="ECO:0000259" key="20">
    <source>
        <dbReference type="PROSITE" id="PS51846"/>
    </source>
</evidence>
<keyword evidence="6 14" id="KW-0812">Transmembrane</keyword>
<evidence type="ECO:0000256" key="5">
    <source>
        <dbReference type="ARBA" id="ARBA00022449"/>
    </source>
</evidence>
<dbReference type="InterPro" id="IPR018490">
    <property type="entry name" value="cNMP-bd_dom_sf"/>
</dbReference>
<feature type="transmembrane region" description="Helical" evidence="18">
    <location>
        <begin position="888"/>
        <end position="906"/>
    </location>
</feature>
<evidence type="ECO:0000256" key="17">
    <source>
        <dbReference type="SAM" id="MobiDB-lite"/>
    </source>
</evidence>
<dbReference type="Pfam" id="PF25562">
    <property type="entry name" value="CNBH_CNNM2_C"/>
    <property type="match status" value="1"/>
</dbReference>
<keyword evidence="5" id="KW-0050">Antiport</keyword>
<dbReference type="Gene3D" id="2.60.120.10">
    <property type="entry name" value="Jelly Rolls"/>
    <property type="match status" value="1"/>
</dbReference>
<evidence type="ECO:0000256" key="11">
    <source>
        <dbReference type="ARBA" id="ARBA00023136"/>
    </source>
</evidence>
<evidence type="ECO:0000256" key="12">
    <source>
        <dbReference type="ARBA" id="ARBA00024143"/>
    </source>
</evidence>